<dbReference type="Gene3D" id="2.60.40.1760">
    <property type="entry name" value="glycosyl hydrolase (family 31)"/>
    <property type="match status" value="1"/>
</dbReference>
<organism evidence="1 2">
    <name type="scientific">Bacteroides ovatus</name>
    <dbReference type="NCBI Taxonomy" id="28116"/>
    <lineage>
        <taxon>Bacteria</taxon>
        <taxon>Pseudomonadati</taxon>
        <taxon>Bacteroidota</taxon>
        <taxon>Bacteroidia</taxon>
        <taxon>Bacteroidales</taxon>
        <taxon>Bacteroidaceae</taxon>
        <taxon>Bacteroides</taxon>
    </lineage>
</organism>
<accession>A0A5M5DBW8</accession>
<comment type="caution">
    <text evidence="1">The sequence shown here is derived from an EMBL/GenBank/DDBJ whole genome shotgun (WGS) entry which is preliminary data.</text>
</comment>
<gene>
    <name evidence="1" type="ORF">F3D66_03855</name>
</gene>
<proteinExistence type="predicted"/>
<dbReference type="InterPro" id="IPR011013">
    <property type="entry name" value="Gal_mutarotase_sf_dom"/>
</dbReference>
<reference evidence="1 2" key="1">
    <citation type="journal article" date="2019" name="Nat. Med.">
        <title>A library of human gut bacterial isolates paired with longitudinal multiomics data enables mechanistic microbiome research.</title>
        <authorList>
            <person name="Poyet M."/>
            <person name="Groussin M."/>
            <person name="Gibbons S.M."/>
            <person name="Avila-Pacheco J."/>
            <person name="Jiang X."/>
            <person name="Kearney S.M."/>
            <person name="Perrotta A.R."/>
            <person name="Berdy B."/>
            <person name="Zhao S."/>
            <person name="Lieberman T.D."/>
            <person name="Swanson P.K."/>
            <person name="Smith M."/>
            <person name="Roesemann S."/>
            <person name="Alexander J.E."/>
            <person name="Rich S.A."/>
            <person name="Livny J."/>
            <person name="Vlamakis H."/>
            <person name="Clish C."/>
            <person name="Bullock K."/>
            <person name="Deik A."/>
            <person name="Scott J."/>
            <person name="Pierce K.A."/>
            <person name="Xavier R.J."/>
            <person name="Alm E.J."/>
        </authorList>
    </citation>
    <scope>NUCLEOTIDE SEQUENCE [LARGE SCALE GENOMIC DNA]</scope>
    <source>
        <strain evidence="1 2">BIOML-A134</strain>
    </source>
</reference>
<dbReference type="EMBL" id="VWKB01000004">
    <property type="protein sequence ID" value="KAA4103483.1"/>
    <property type="molecule type" value="Genomic_DNA"/>
</dbReference>
<evidence type="ECO:0000313" key="1">
    <source>
        <dbReference type="EMBL" id="KAA4103483.1"/>
    </source>
</evidence>
<sequence>MTILFMKKKYQLERFFVTWLMILFMILTDAFTAFAQVKQATVLVNGISCDLEQGILKVEFVTPDVVRVQYTGENTFMGNGTDVCLSRAVDNPVRWVYTPNPDCYLLKSDSLIVRVDLSTASITYLDKEGRLLLQEDQNIPRISEKRVTKQVIYDEHSKHIEKTADGDKEIKNVLRYDIIGHTWKL</sequence>
<keyword evidence="2" id="KW-1185">Reference proteome</keyword>
<protein>
    <submittedName>
        <fullName evidence="1">DUF4968 domain-containing protein</fullName>
    </submittedName>
</protein>
<dbReference type="Proteomes" id="UP000473905">
    <property type="component" value="Unassembled WGS sequence"/>
</dbReference>
<dbReference type="AlphaFoldDB" id="A0A5M5DBW8"/>
<dbReference type="GO" id="GO:0030246">
    <property type="term" value="F:carbohydrate binding"/>
    <property type="evidence" value="ECO:0007669"/>
    <property type="project" value="InterPro"/>
</dbReference>
<dbReference type="GO" id="GO:0003824">
    <property type="term" value="F:catalytic activity"/>
    <property type="evidence" value="ECO:0007669"/>
    <property type="project" value="InterPro"/>
</dbReference>
<dbReference type="SUPFAM" id="SSF74650">
    <property type="entry name" value="Galactose mutarotase-like"/>
    <property type="match status" value="1"/>
</dbReference>
<name>A0A5M5DBW8_BACOV</name>
<evidence type="ECO:0000313" key="2">
    <source>
        <dbReference type="Proteomes" id="UP000473905"/>
    </source>
</evidence>
<dbReference type="GO" id="GO:0005975">
    <property type="term" value="P:carbohydrate metabolic process"/>
    <property type="evidence" value="ECO:0007669"/>
    <property type="project" value="InterPro"/>
</dbReference>